<gene>
    <name evidence="3" type="ORF">GMARGA_LOCUS23225</name>
</gene>
<dbReference type="Pfam" id="PF06419">
    <property type="entry name" value="COG6_N"/>
    <property type="match status" value="1"/>
</dbReference>
<keyword evidence="4" id="KW-1185">Reference proteome</keyword>
<keyword evidence="1" id="KW-0813">Transport</keyword>
<dbReference type="Proteomes" id="UP000789901">
    <property type="component" value="Unassembled WGS sequence"/>
</dbReference>
<keyword evidence="1" id="KW-0333">Golgi apparatus</keyword>
<evidence type="ECO:0000256" key="1">
    <source>
        <dbReference type="RuleBase" id="RU365075"/>
    </source>
</evidence>
<feature type="non-terminal residue" evidence="3">
    <location>
        <position position="86"/>
    </location>
</feature>
<evidence type="ECO:0000313" key="4">
    <source>
        <dbReference type="Proteomes" id="UP000789901"/>
    </source>
</evidence>
<accession>A0ABN7VWZ9</accession>
<dbReference type="InterPro" id="IPR048368">
    <property type="entry name" value="COG6_N"/>
</dbReference>
<sequence>MVVESISIPPICRNSSKTPTPTLQKIIQSFKNFNLMMLKPNLHLEALSEFYTSNFVTERRNLKGNIEQKTIETNRNFLEIFGKITE</sequence>
<reference evidence="3 4" key="1">
    <citation type="submission" date="2021-06" db="EMBL/GenBank/DDBJ databases">
        <authorList>
            <person name="Kallberg Y."/>
            <person name="Tangrot J."/>
            <person name="Rosling A."/>
        </authorList>
    </citation>
    <scope>NUCLEOTIDE SEQUENCE [LARGE SCALE GENOMIC DNA]</scope>
    <source>
        <strain evidence="3 4">120-4 pot B 10/14</strain>
    </source>
</reference>
<comment type="similarity">
    <text evidence="1">Belongs to the COG6 family.</text>
</comment>
<dbReference type="EMBL" id="CAJVQB010023325">
    <property type="protein sequence ID" value="CAG8801586.1"/>
    <property type="molecule type" value="Genomic_DNA"/>
</dbReference>
<comment type="function">
    <text evidence="1">Acts as component of the peripheral membrane COG complex that is involved in intra-Golgi protein trafficking. COG is located at the cis-Golgi, and regulates tethering of retrograde intra-Golgi vesicles and possibly a number of other membrane trafficking events.</text>
</comment>
<protein>
    <recommendedName>
        <fullName evidence="1">Conserved oligomeric Golgi complex subunit 6</fullName>
        <shortName evidence="1">COG complex subunit 6</shortName>
    </recommendedName>
    <alternativeName>
        <fullName evidence="1">Component of oligomeric Golgi complex 6</fullName>
    </alternativeName>
</protein>
<name>A0ABN7VWZ9_GIGMA</name>
<evidence type="ECO:0000313" key="3">
    <source>
        <dbReference type="EMBL" id="CAG8801586.1"/>
    </source>
</evidence>
<evidence type="ECO:0000259" key="2">
    <source>
        <dbReference type="Pfam" id="PF06419"/>
    </source>
</evidence>
<comment type="subcellular location">
    <subcellularLocation>
        <location evidence="1">Golgi apparatus membrane</location>
        <topology evidence="1">Peripheral membrane protein</topology>
    </subcellularLocation>
</comment>
<keyword evidence="1" id="KW-0472">Membrane</keyword>
<feature type="domain" description="Conserved oligomeric complex COG6 N-terminal" evidence="2">
    <location>
        <begin position="47"/>
        <end position="86"/>
    </location>
</feature>
<organism evidence="3 4">
    <name type="scientific">Gigaspora margarita</name>
    <dbReference type="NCBI Taxonomy" id="4874"/>
    <lineage>
        <taxon>Eukaryota</taxon>
        <taxon>Fungi</taxon>
        <taxon>Fungi incertae sedis</taxon>
        <taxon>Mucoromycota</taxon>
        <taxon>Glomeromycotina</taxon>
        <taxon>Glomeromycetes</taxon>
        <taxon>Diversisporales</taxon>
        <taxon>Gigasporaceae</taxon>
        <taxon>Gigaspora</taxon>
    </lineage>
</organism>
<keyword evidence="1" id="KW-0653">Protein transport</keyword>
<comment type="caution">
    <text evidence="3">The sequence shown here is derived from an EMBL/GenBank/DDBJ whole genome shotgun (WGS) entry which is preliminary data.</text>
</comment>
<proteinExistence type="inferred from homology"/>
<comment type="subunit">
    <text evidence="1">Component of the conserved oligomeric Golgi complex.</text>
</comment>